<proteinExistence type="inferred from homology"/>
<keyword evidence="4 12" id="KW-0808">Transferase</keyword>
<keyword evidence="5" id="KW-0479">Metal-binding</keyword>
<dbReference type="InterPro" id="IPR000399">
    <property type="entry name" value="TPP-bd_CS"/>
</dbReference>
<dbReference type="InterPro" id="IPR029035">
    <property type="entry name" value="DHS-like_NAD/FAD-binding_dom"/>
</dbReference>
<dbReference type="SUPFAM" id="SSF52518">
    <property type="entry name" value="Thiamin diphosphate-binding fold (THDP-binding)"/>
    <property type="match status" value="2"/>
</dbReference>
<evidence type="ECO:0000259" key="9">
    <source>
        <dbReference type="Pfam" id="PF02775"/>
    </source>
</evidence>
<evidence type="ECO:0000256" key="3">
    <source>
        <dbReference type="ARBA" id="ARBA00007812"/>
    </source>
</evidence>
<keyword evidence="13" id="KW-1185">Reference proteome</keyword>
<reference evidence="12 14" key="2">
    <citation type="submission" date="2018-08" db="EMBL/GenBank/DDBJ databases">
        <title>Genetic Globetrotter - A new plasmid hitch-hiking vast phylogenetic and geographic distances.</title>
        <authorList>
            <person name="Vollmers J."/>
            <person name="Petersen J."/>
        </authorList>
    </citation>
    <scope>NUCLEOTIDE SEQUENCE [LARGE SCALE GENOMIC DNA]</scope>
    <source>
        <strain evidence="12 14">DSM 26383</strain>
    </source>
</reference>
<comment type="cofactor">
    <cofactor evidence="1">
        <name>Mg(2+)</name>
        <dbReference type="ChEBI" id="CHEBI:18420"/>
    </cofactor>
</comment>
<evidence type="ECO:0000313" key="14">
    <source>
        <dbReference type="Proteomes" id="UP000325785"/>
    </source>
</evidence>
<dbReference type="CDD" id="cd07035">
    <property type="entry name" value="TPP_PYR_POX_like"/>
    <property type="match status" value="1"/>
</dbReference>
<dbReference type="InterPro" id="IPR012001">
    <property type="entry name" value="Thiamin_PyroP_enz_TPP-bd_dom"/>
</dbReference>
<dbReference type="PANTHER" id="PTHR18968">
    <property type="entry name" value="THIAMINE PYROPHOSPHATE ENZYMES"/>
    <property type="match status" value="1"/>
</dbReference>
<dbReference type="GO" id="GO:0050660">
    <property type="term" value="F:flavin adenine dinucleotide binding"/>
    <property type="evidence" value="ECO:0007669"/>
    <property type="project" value="TreeGrafter"/>
</dbReference>
<gene>
    <name evidence="12" type="primary">ilvI_1</name>
    <name evidence="12" type="ORF">RIdsm_01589</name>
    <name evidence="11" type="ORF">XM52_06155</name>
</gene>
<dbReference type="OrthoDB" id="4494979at2"/>
<dbReference type="GO" id="GO:0000287">
    <property type="term" value="F:magnesium ion binding"/>
    <property type="evidence" value="ECO:0007669"/>
    <property type="project" value="InterPro"/>
</dbReference>
<comment type="cofactor">
    <cofactor evidence="2">
        <name>thiamine diphosphate</name>
        <dbReference type="ChEBI" id="CHEBI:58937"/>
    </cofactor>
</comment>
<dbReference type="STRING" id="540747.SAMN04488031_1033"/>
<evidence type="ECO:0000256" key="1">
    <source>
        <dbReference type="ARBA" id="ARBA00001946"/>
    </source>
</evidence>
<reference evidence="11 13" key="1">
    <citation type="submission" date="2015-04" db="EMBL/GenBank/DDBJ databases">
        <title>The draft genome sequence of Roseovarius indicus B108T.</title>
        <authorList>
            <person name="Li G."/>
            <person name="Lai Q."/>
            <person name="Shao Z."/>
            <person name="Yan P."/>
        </authorList>
    </citation>
    <scope>NUCLEOTIDE SEQUENCE [LARGE SCALE GENOMIC DNA]</scope>
    <source>
        <strain evidence="11 13">B108</strain>
    </source>
</reference>
<evidence type="ECO:0000256" key="4">
    <source>
        <dbReference type="ARBA" id="ARBA00022679"/>
    </source>
</evidence>
<dbReference type="Proteomes" id="UP000051401">
    <property type="component" value="Unassembled WGS sequence"/>
</dbReference>
<dbReference type="InterPro" id="IPR011766">
    <property type="entry name" value="TPP_enzyme_TPP-bd"/>
</dbReference>
<evidence type="ECO:0000256" key="6">
    <source>
        <dbReference type="ARBA" id="ARBA00023052"/>
    </source>
</evidence>
<organism evidence="11 13">
    <name type="scientific">Roseovarius indicus</name>
    <dbReference type="NCBI Taxonomy" id="540747"/>
    <lineage>
        <taxon>Bacteria</taxon>
        <taxon>Pseudomonadati</taxon>
        <taxon>Pseudomonadota</taxon>
        <taxon>Alphaproteobacteria</taxon>
        <taxon>Rhodobacterales</taxon>
        <taxon>Roseobacteraceae</taxon>
        <taxon>Roseovarius</taxon>
    </lineage>
</organism>
<keyword evidence="6 7" id="KW-0786">Thiamine pyrophosphate</keyword>
<evidence type="ECO:0000259" key="10">
    <source>
        <dbReference type="Pfam" id="PF02776"/>
    </source>
</evidence>
<dbReference type="PATRIC" id="fig|540747.5.peg.2817"/>
<protein>
    <submittedName>
        <fullName evidence="12">Acetolactate synthase isozyme 3 large subunit</fullName>
        <ecNumber evidence="12">2.2.1.6</ecNumber>
    </submittedName>
</protein>
<dbReference type="GO" id="GO:0009099">
    <property type="term" value="P:L-valine biosynthetic process"/>
    <property type="evidence" value="ECO:0007669"/>
    <property type="project" value="TreeGrafter"/>
</dbReference>
<dbReference type="PROSITE" id="PS00187">
    <property type="entry name" value="TPP_ENZYMES"/>
    <property type="match status" value="1"/>
</dbReference>
<evidence type="ECO:0000313" key="11">
    <source>
        <dbReference type="EMBL" id="KRS19229.1"/>
    </source>
</evidence>
<dbReference type="GO" id="GO:0005948">
    <property type="term" value="C:acetolactate synthase complex"/>
    <property type="evidence" value="ECO:0007669"/>
    <property type="project" value="TreeGrafter"/>
</dbReference>
<dbReference type="Pfam" id="PF02775">
    <property type="entry name" value="TPP_enzyme_C"/>
    <property type="match status" value="1"/>
</dbReference>
<dbReference type="Pfam" id="PF00205">
    <property type="entry name" value="TPP_enzyme_M"/>
    <property type="match status" value="1"/>
</dbReference>
<name>A0A0T5PDJ9_9RHOB</name>
<evidence type="ECO:0000256" key="7">
    <source>
        <dbReference type="RuleBase" id="RU362132"/>
    </source>
</evidence>
<dbReference type="Gene3D" id="3.40.50.1220">
    <property type="entry name" value="TPP-binding domain"/>
    <property type="match status" value="1"/>
</dbReference>
<dbReference type="CDD" id="cd00568">
    <property type="entry name" value="TPP_enzymes"/>
    <property type="match status" value="1"/>
</dbReference>
<dbReference type="EMBL" id="CP031598">
    <property type="protein sequence ID" value="QEW25800.1"/>
    <property type="molecule type" value="Genomic_DNA"/>
</dbReference>
<accession>A0A0T5PDJ9</accession>
<dbReference type="Proteomes" id="UP000325785">
    <property type="component" value="Chromosome"/>
</dbReference>
<dbReference type="RefSeq" id="WP_057814287.1">
    <property type="nucleotide sequence ID" value="NZ_CP031598.1"/>
</dbReference>
<sequence length="575" mass="59977">MTCQPLYDAPVAAADAIVDTLIAAGIKHVFGLSGGHTGRIFGALEKRQEKIRTILVREESLGAVMAETIGRITGAPSVLLGQGPWVLGNGLLGTIEAHLSATPLLLLTDFSDTPGASLHAPYQSGTGEYGNWDARQAFGAVTKEVFTAEDPNSAVVATQLAIKHACSGEPGPVAMLLGLRALDGEARPEAAPRIYPAEAFIAPPLRGVPELTASLAALQGAARPLIIAGNGIRVGRAEAALMRFAEACGIPVVTSPSGKGVFDEDHVLSCGVYGGYGNPLAHRAVAGADVILAIGTKLSASDTNNGDTGLIDPSRQTLIQVDIEPRNLSWTIPVAHPLLGDAATILDALRTGWTAAAHETWTAALNTPRHVSLPASDAGAAAIHPHEIIATMQEILPRETIYTCDAGENRIFMLHFLRPRGAGRFIQPAGAGPMGYALPSAMARKLLSPENPVVAFSGDGGFSMTMNGLITAIEAALPIISVVMNNDALGWSQHSRGPFATQFSRVDYAAIARGMGCAGFHASGIEPLKEALAAALRVTQEEQRPAVIDVEASMEVSFARLAYSETSETRGLAAD</sequence>
<dbReference type="Pfam" id="PF02776">
    <property type="entry name" value="TPP_enzyme_N"/>
    <property type="match status" value="1"/>
</dbReference>
<feature type="domain" description="Thiamine pyrophosphate enzyme TPP-binding" evidence="9">
    <location>
        <begin position="405"/>
        <end position="550"/>
    </location>
</feature>
<dbReference type="SUPFAM" id="SSF52467">
    <property type="entry name" value="DHS-like NAD/FAD-binding domain"/>
    <property type="match status" value="1"/>
</dbReference>
<dbReference type="PANTHER" id="PTHR18968:SF166">
    <property type="entry name" value="2-HYDROXYACYL-COA LYASE 2"/>
    <property type="match status" value="1"/>
</dbReference>
<dbReference type="KEGG" id="rid:RIdsm_01589"/>
<evidence type="ECO:0000313" key="13">
    <source>
        <dbReference type="Proteomes" id="UP000051401"/>
    </source>
</evidence>
<dbReference type="InterPro" id="IPR012000">
    <property type="entry name" value="Thiamin_PyroP_enz_cen_dom"/>
</dbReference>
<dbReference type="GO" id="GO:0003984">
    <property type="term" value="F:acetolactate synthase activity"/>
    <property type="evidence" value="ECO:0007669"/>
    <property type="project" value="UniProtKB-EC"/>
</dbReference>
<dbReference type="AlphaFoldDB" id="A0A0T5PDJ9"/>
<dbReference type="InterPro" id="IPR045229">
    <property type="entry name" value="TPP_enz"/>
</dbReference>
<feature type="domain" description="Thiamine pyrophosphate enzyme N-terminal TPP-binding" evidence="10">
    <location>
        <begin position="13"/>
        <end position="119"/>
    </location>
</feature>
<dbReference type="EC" id="2.2.1.6" evidence="12"/>
<comment type="similarity">
    <text evidence="3 7">Belongs to the TPP enzyme family.</text>
</comment>
<dbReference type="Gene3D" id="3.40.50.970">
    <property type="match status" value="2"/>
</dbReference>
<feature type="domain" description="Thiamine pyrophosphate enzyme central" evidence="8">
    <location>
        <begin position="214"/>
        <end position="349"/>
    </location>
</feature>
<evidence type="ECO:0000256" key="5">
    <source>
        <dbReference type="ARBA" id="ARBA00022723"/>
    </source>
</evidence>
<evidence type="ECO:0000313" key="12">
    <source>
        <dbReference type="EMBL" id="QEW25800.1"/>
    </source>
</evidence>
<dbReference type="GO" id="GO:0030976">
    <property type="term" value="F:thiamine pyrophosphate binding"/>
    <property type="evidence" value="ECO:0007669"/>
    <property type="project" value="InterPro"/>
</dbReference>
<dbReference type="EMBL" id="LAXI01000002">
    <property type="protein sequence ID" value="KRS19229.1"/>
    <property type="molecule type" value="Genomic_DNA"/>
</dbReference>
<evidence type="ECO:0000256" key="2">
    <source>
        <dbReference type="ARBA" id="ARBA00001964"/>
    </source>
</evidence>
<evidence type="ECO:0000259" key="8">
    <source>
        <dbReference type="Pfam" id="PF00205"/>
    </source>
</evidence>
<dbReference type="InterPro" id="IPR029061">
    <property type="entry name" value="THDP-binding"/>
</dbReference>
<dbReference type="GO" id="GO:0009097">
    <property type="term" value="P:isoleucine biosynthetic process"/>
    <property type="evidence" value="ECO:0007669"/>
    <property type="project" value="TreeGrafter"/>
</dbReference>